<accession>A0A6G0VQ70</accession>
<evidence type="ECO:0000313" key="2">
    <source>
        <dbReference type="Proteomes" id="UP000478052"/>
    </source>
</evidence>
<dbReference type="Proteomes" id="UP000478052">
    <property type="component" value="Unassembled WGS sequence"/>
</dbReference>
<proteinExistence type="predicted"/>
<name>A0A6G0VQ70_APHCR</name>
<keyword evidence="2" id="KW-1185">Reference proteome</keyword>
<comment type="caution">
    <text evidence="1">The sequence shown here is derived from an EMBL/GenBank/DDBJ whole genome shotgun (WGS) entry which is preliminary data.</text>
</comment>
<evidence type="ECO:0000313" key="1">
    <source>
        <dbReference type="EMBL" id="KAF0705340.1"/>
    </source>
</evidence>
<gene>
    <name evidence="1" type="ORF">FWK35_00033100</name>
</gene>
<dbReference type="OrthoDB" id="6620702at2759"/>
<sequence>MSNGERVDREWGSFDKVCTKSNGKFLGLIEMMASFDDIMAEHIRRINNQEIHDH</sequence>
<dbReference type="EMBL" id="VUJU01013274">
    <property type="protein sequence ID" value="KAF0705340.1"/>
    <property type="molecule type" value="Genomic_DNA"/>
</dbReference>
<dbReference type="AlphaFoldDB" id="A0A6G0VQ70"/>
<reference evidence="1 2" key="1">
    <citation type="submission" date="2019-08" db="EMBL/GenBank/DDBJ databases">
        <title>Whole genome of Aphis craccivora.</title>
        <authorList>
            <person name="Voronova N.V."/>
            <person name="Shulinski R.S."/>
            <person name="Bandarenka Y.V."/>
            <person name="Zhorov D.G."/>
            <person name="Warner D."/>
        </authorList>
    </citation>
    <scope>NUCLEOTIDE SEQUENCE [LARGE SCALE GENOMIC DNA]</scope>
    <source>
        <strain evidence="1">180601</strain>
        <tissue evidence="1">Whole Body</tissue>
    </source>
</reference>
<organism evidence="1 2">
    <name type="scientific">Aphis craccivora</name>
    <name type="common">Cowpea aphid</name>
    <dbReference type="NCBI Taxonomy" id="307492"/>
    <lineage>
        <taxon>Eukaryota</taxon>
        <taxon>Metazoa</taxon>
        <taxon>Ecdysozoa</taxon>
        <taxon>Arthropoda</taxon>
        <taxon>Hexapoda</taxon>
        <taxon>Insecta</taxon>
        <taxon>Pterygota</taxon>
        <taxon>Neoptera</taxon>
        <taxon>Paraneoptera</taxon>
        <taxon>Hemiptera</taxon>
        <taxon>Sternorrhyncha</taxon>
        <taxon>Aphidomorpha</taxon>
        <taxon>Aphidoidea</taxon>
        <taxon>Aphididae</taxon>
        <taxon>Aphidini</taxon>
        <taxon>Aphis</taxon>
        <taxon>Aphis</taxon>
    </lineage>
</organism>
<protein>
    <submittedName>
        <fullName evidence="1">Zinc finger MYM-type protein 1-like</fullName>
    </submittedName>
</protein>